<organism evidence="1 2">
    <name type="scientific">Streptomyces antnestii</name>
    <dbReference type="NCBI Taxonomy" id="2494256"/>
    <lineage>
        <taxon>Bacteria</taxon>
        <taxon>Bacillati</taxon>
        <taxon>Actinomycetota</taxon>
        <taxon>Actinomycetes</taxon>
        <taxon>Kitasatosporales</taxon>
        <taxon>Streptomycetaceae</taxon>
        <taxon>Streptomyces</taxon>
    </lineage>
</organism>
<evidence type="ECO:0000313" key="2">
    <source>
        <dbReference type="Proteomes" id="UP000283128"/>
    </source>
</evidence>
<keyword evidence="2" id="KW-1185">Reference proteome</keyword>
<dbReference type="Proteomes" id="UP000283128">
    <property type="component" value="Unassembled WGS sequence"/>
</dbReference>
<dbReference type="Pfam" id="PF04134">
    <property type="entry name" value="DCC1-like"/>
    <property type="match status" value="1"/>
</dbReference>
<protein>
    <submittedName>
        <fullName evidence="1">DUF393 domain-containing protein</fullName>
    </submittedName>
</protein>
<dbReference type="GO" id="GO:0015035">
    <property type="term" value="F:protein-disulfide reductase activity"/>
    <property type="evidence" value="ECO:0007669"/>
    <property type="project" value="InterPro"/>
</dbReference>
<sequence length="169" mass="18413">MSGVADRGTTGAPVRRLVLLYDAQCPLCTFLRNWLARQRQLVPLDLVPAGSDEARRRCPGIDHIATLSEITLVGDAGQIYRGPAAWVVTLWALAEYRPLAHKLSTPSGARLARAAVLAAAKYRQAHRNQQVRNAGGGAYRRVDGWTYDPVDGWTYYGPAACDSGCHVPD</sequence>
<dbReference type="InterPro" id="IPR007263">
    <property type="entry name" value="DCC1-like"/>
</dbReference>
<evidence type="ECO:0000313" key="1">
    <source>
        <dbReference type="EMBL" id="RVU18289.1"/>
    </source>
</evidence>
<gene>
    <name evidence="1" type="ORF">EOT10_32455</name>
</gene>
<proteinExistence type="predicted"/>
<accession>A0A3S2VAU1</accession>
<name>A0A3S2VAU1_9ACTN</name>
<comment type="caution">
    <text evidence="1">The sequence shown here is derived from an EMBL/GenBank/DDBJ whole genome shotgun (WGS) entry which is preliminary data.</text>
</comment>
<dbReference type="OrthoDB" id="277004at2"/>
<dbReference type="RefSeq" id="WP_127831964.1">
    <property type="nucleotide sequence ID" value="NZ_RZYA01000021.1"/>
</dbReference>
<reference evidence="1 2" key="1">
    <citation type="submission" date="2019-01" db="EMBL/GenBank/DDBJ databases">
        <title>Genome sequences of Streptomyces and Rhizobium isolates collected from root and soil.</title>
        <authorList>
            <person name="Chhettri S."/>
            <person name="Sevigny J.L."/>
            <person name="Sen A."/>
            <person name="Ennis N."/>
            <person name="Tisa L."/>
        </authorList>
    </citation>
    <scope>NUCLEOTIDE SEQUENCE [LARGE SCALE GENOMIC DNA]</scope>
    <source>
        <strain evidence="1 2">San01</strain>
    </source>
</reference>
<dbReference type="AlphaFoldDB" id="A0A3S2VAU1"/>
<dbReference type="EMBL" id="RZYA01000021">
    <property type="protein sequence ID" value="RVU18289.1"/>
    <property type="molecule type" value="Genomic_DNA"/>
</dbReference>